<comment type="caution">
    <text evidence="1">The sequence shown here is derived from an EMBL/GenBank/DDBJ whole genome shotgun (WGS) entry which is preliminary data.</text>
</comment>
<keyword evidence="2" id="KW-1185">Reference proteome</keyword>
<gene>
    <name evidence="1" type="ORF">KI688_007822</name>
</gene>
<protein>
    <submittedName>
        <fullName evidence="1">Uncharacterized protein</fullName>
    </submittedName>
</protein>
<evidence type="ECO:0000313" key="2">
    <source>
        <dbReference type="Proteomes" id="UP000707451"/>
    </source>
</evidence>
<proteinExistence type="predicted"/>
<sequence length="168" mass="19165">MGTHSLDKFDPYPSISLHGTGHCGRVSRRIIDTELTNIDASNWFSMSSILLVKARYTIKPNADICSVQNETVANTASHYESEKSAPQAPASISANFIKYQTIFDADMLAYMYKVVYKPNRTYTLDHGFLQDQESTRNPQYEVIYPFDDYYSVQNDDDILPVYIAIVRK</sequence>
<dbReference type="EMBL" id="JAHRHY010000027">
    <property type="protein sequence ID" value="KAG9060992.1"/>
    <property type="molecule type" value="Genomic_DNA"/>
</dbReference>
<accession>A0A9P7XHK2</accession>
<dbReference type="Proteomes" id="UP000707451">
    <property type="component" value="Unassembled WGS sequence"/>
</dbReference>
<dbReference type="AlphaFoldDB" id="A0A9P7XHK2"/>
<organism evidence="1 2">
    <name type="scientific">Linnemannia hyalina</name>
    <dbReference type="NCBI Taxonomy" id="64524"/>
    <lineage>
        <taxon>Eukaryota</taxon>
        <taxon>Fungi</taxon>
        <taxon>Fungi incertae sedis</taxon>
        <taxon>Mucoromycota</taxon>
        <taxon>Mortierellomycotina</taxon>
        <taxon>Mortierellomycetes</taxon>
        <taxon>Mortierellales</taxon>
        <taxon>Mortierellaceae</taxon>
        <taxon>Linnemannia</taxon>
    </lineage>
</organism>
<evidence type="ECO:0000313" key="1">
    <source>
        <dbReference type="EMBL" id="KAG9060992.1"/>
    </source>
</evidence>
<reference evidence="1" key="1">
    <citation type="submission" date="2021-06" db="EMBL/GenBank/DDBJ databases">
        <title>Genome Sequence of Mortierella hyaline Strain SCG-10, a Cold-Adapted, Nitrate-Reducing Fungus Isolated from Soil in Minnesota, USA.</title>
        <authorList>
            <person name="Aldossari N."/>
        </authorList>
    </citation>
    <scope>NUCLEOTIDE SEQUENCE</scope>
    <source>
        <strain evidence="1">SCG-10</strain>
    </source>
</reference>
<name>A0A9P7XHK2_9FUNG</name>